<evidence type="ECO:0000259" key="1">
    <source>
        <dbReference type="Pfam" id="PF07588"/>
    </source>
</evidence>
<evidence type="ECO:0000313" key="3">
    <source>
        <dbReference type="Proteomes" id="UP000011980"/>
    </source>
</evidence>
<dbReference type="Gene3D" id="3.10.100.10">
    <property type="entry name" value="Mannose-Binding Protein A, subunit A"/>
    <property type="match status" value="1"/>
</dbReference>
<comment type="caution">
    <text evidence="2">The sequence shown here is derived from an EMBL/GenBank/DDBJ whole genome shotgun (WGS) entry which is preliminary data.</text>
</comment>
<dbReference type="Proteomes" id="UP000011980">
    <property type="component" value="Unassembled WGS sequence"/>
</dbReference>
<dbReference type="EMBL" id="ANCE01000086">
    <property type="protein sequence ID" value="EMK24720.1"/>
    <property type="molecule type" value="Genomic_DNA"/>
</dbReference>
<dbReference type="SUPFAM" id="SSF56436">
    <property type="entry name" value="C-type lectin-like"/>
    <property type="match status" value="1"/>
</dbReference>
<dbReference type="InterPro" id="IPR016187">
    <property type="entry name" value="CTDL_fold"/>
</dbReference>
<dbReference type="PROSITE" id="PS51257">
    <property type="entry name" value="PROKAR_LIPOPROTEIN"/>
    <property type="match status" value="1"/>
</dbReference>
<evidence type="ECO:0000313" key="2">
    <source>
        <dbReference type="EMBL" id="EMK24720.1"/>
    </source>
</evidence>
<dbReference type="InterPro" id="IPR011448">
    <property type="entry name" value="DUF1554"/>
</dbReference>
<accession>M6F8G4</accession>
<dbReference type="RefSeq" id="WP_020763168.1">
    <property type="nucleotide sequence ID" value="NZ_ANCE01000086.1"/>
</dbReference>
<dbReference type="InterPro" id="IPR016186">
    <property type="entry name" value="C-type_lectin-like/link_sf"/>
</dbReference>
<sequence>MLKYIFKTIYSYSFILMVAFFAGCGGGNSNSFGISSLKSSFLNLIDSHSNNLTAIPTGGLYVFVTSYTNSTSVLPLTHNGNFSGISGADAYCNSHIPSSLSGTGPYKAMIVDGVNRVATTVGPNSSSGQKDWVFVKNTSYYRPDGKMVFTTNDSGLFDFSTGNLSYAFADSFYLWDFGIWTGLQSNWKTAPSTQLCSSGSQPWTNGNASVQGGIGYANYKTGTSISAGSIPCQWKETQDPNSQGSMEMGILCVQEKPVTLKAKIGFLEDSQCYDNNAHSSPFTIPWSQCHEFKRHFDPVTGVAVSSDVASPGSYRPVPGQVHLNFFNSAQTNPAGCYVSNLQSDLDGNISAPQINTCLKTIPAPDRVRITVVLDYKTSLVYNNSIGTIRSVWEKTTISALNYFPYDQSKFFQTLFVDPNTQKSQVEPYFEVVLPLSEYWNATTKTYDLGTVNLLSSIPTSLMNSMKLTLSSWQGVVEFHNRMEAPSESVEKIHFDMFINNPARNCVTCYTINFNSTYGSGGYPGNLSLSEPQANIIIGSELSVDIPLGHEFGHTIVQSAAPWTLTTTNNWAGHFRNSNNQNYGRAHNLYEYQDMSMALTEGIVNPIGRYLISGNRGNWVQGNYYLGTYQNGWQLDPIVDQAYSDYQRFRYEMWVRGISENSPEWNSRLQNIQSINSTFTDYNTNSNNEYRYDGFVHYLLQVPPYHVDSYYATGNYAPYLNQFEYRYDQMKLLGEILDGGPVNFKWVYYGDVVHPKNSRVSLKDLLTTLNELYDGSPLPANGSPGFNDKYLSIKSPFSPQSLGWKLIQKGLISKSEVDNLFRAVGMDQLANICGYPWALPDCQ</sequence>
<name>M6F8G4_9LEPT</name>
<dbReference type="OrthoDB" id="335115at2"/>
<reference evidence="2 3" key="1">
    <citation type="submission" date="2013-01" db="EMBL/GenBank/DDBJ databases">
        <authorList>
            <person name="Harkins D.M."/>
            <person name="Durkin A.S."/>
            <person name="Brinkac L.M."/>
            <person name="Haft D.H."/>
            <person name="Selengut J.D."/>
            <person name="Sanka R."/>
            <person name="DePew J."/>
            <person name="Purushe J."/>
            <person name="Galloway R.L."/>
            <person name="Vinetz J.M."/>
            <person name="Sutton G.G."/>
            <person name="Nierman W.C."/>
            <person name="Fouts D.E."/>
        </authorList>
    </citation>
    <scope>NUCLEOTIDE SEQUENCE [LARGE SCALE GENOMIC DNA]</scope>
    <source>
        <strain evidence="2 3">Nikolaevo</strain>
    </source>
</reference>
<proteinExistence type="predicted"/>
<dbReference type="PATRIC" id="fig|1240687.3.peg.1662"/>
<protein>
    <submittedName>
        <fullName evidence="2">PF07588 family protein</fullName>
    </submittedName>
</protein>
<feature type="domain" description="DUF1554" evidence="1">
    <location>
        <begin position="77"/>
        <end position="219"/>
    </location>
</feature>
<dbReference type="Pfam" id="PF07588">
    <property type="entry name" value="DUF1554"/>
    <property type="match status" value="1"/>
</dbReference>
<organism evidence="2 3">
    <name type="scientific">Leptospira kirschneri serovar Bulgarica str. Nikolaevo</name>
    <dbReference type="NCBI Taxonomy" id="1240687"/>
    <lineage>
        <taxon>Bacteria</taxon>
        <taxon>Pseudomonadati</taxon>
        <taxon>Spirochaetota</taxon>
        <taxon>Spirochaetia</taxon>
        <taxon>Leptospirales</taxon>
        <taxon>Leptospiraceae</taxon>
        <taxon>Leptospira</taxon>
    </lineage>
</organism>
<gene>
    <name evidence="2" type="ORF">LEP1GSC008_1915</name>
</gene>
<dbReference type="AlphaFoldDB" id="M6F8G4"/>